<feature type="chain" id="PRO_5037871610" evidence="1">
    <location>
        <begin position="38"/>
        <end position="524"/>
    </location>
</feature>
<sequence>MTQATTPAGLRRRDVLTRSAALVPALGSALTAPAALAASRENAPVNDILDMSAVSLAKALRSKDLSARELMSAHLEHVDALNPRFNALVSRIDGDAALVQARRLDEDAAKGRFHGPLHGFPHAVKDTASTRGIASTQGSPILKDNIPDADSLVVARMRAAGAIFVGKSNVPEFALGSHSYNPVFGITRNAYDPRKSAGGSTGGGSVALALRMVPLADGSDFGGSLRNPAGWNNVFGFRPSWGRVPSLPNTDLFWQNFATSGPMGRHVEDVALLMSVQSGPDPRAPFAQDDDPALFAQPLAREWKGARIGWLGDLGGALPMEAGVLETCEKALGAFASLGMEVGEASLSEGAEAMWQTAVTLRHWSVGADLQGFYDDPETRRLMKPEAIWEVEGYKRQTAPQLVAASEGRTRIAKAFQEAFTRHDFLALPTAQVFPFDVEQHWPHEIAGRRMDSYHRWMEVTLPATMAALPVLAIPAGFGGAGKLPIGIQLIGPRNADLAVLQLGHAYEQASAWIAQARPPVLRA</sequence>
<dbReference type="EMBL" id="JADZGI010000001">
    <property type="protein sequence ID" value="MBH0113452.1"/>
    <property type="molecule type" value="Genomic_DNA"/>
</dbReference>
<feature type="signal peptide" evidence="1">
    <location>
        <begin position="1"/>
        <end position="37"/>
    </location>
</feature>
<protein>
    <submittedName>
        <fullName evidence="3">Amidase</fullName>
    </submittedName>
</protein>
<dbReference type="PANTHER" id="PTHR11895:SF76">
    <property type="entry name" value="INDOLEACETAMIDE HYDROLASE"/>
    <property type="match status" value="1"/>
</dbReference>
<dbReference type="NCBIfam" id="NF005686">
    <property type="entry name" value="PRK07486.1"/>
    <property type="match status" value="1"/>
</dbReference>
<proteinExistence type="predicted"/>
<evidence type="ECO:0000256" key="1">
    <source>
        <dbReference type="SAM" id="SignalP"/>
    </source>
</evidence>
<evidence type="ECO:0000259" key="2">
    <source>
        <dbReference type="Pfam" id="PF01425"/>
    </source>
</evidence>
<dbReference type="GO" id="GO:0003824">
    <property type="term" value="F:catalytic activity"/>
    <property type="evidence" value="ECO:0007669"/>
    <property type="project" value="InterPro"/>
</dbReference>
<keyword evidence="4" id="KW-1185">Reference proteome</keyword>
<feature type="domain" description="Amidase" evidence="2">
    <location>
        <begin position="69"/>
        <end position="501"/>
    </location>
</feature>
<dbReference type="InterPro" id="IPR006311">
    <property type="entry name" value="TAT_signal"/>
</dbReference>
<evidence type="ECO:0000313" key="4">
    <source>
        <dbReference type="Proteomes" id="UP000617634"/>
    </source>
</evidence>
<evidence type="ECO:0000313" key="3">
    <source>
        <dbReference type="EMBL" id="MBH0113452.1"/>
    </source>
</evidence>
<organism evidence="3 4">
    <name type="scientific">Novosphingobium aureum</name>
    <dbReference type="NCBI Taxonomy" id="2792964"/>
    <lineage>
        <taxon>Bacteria</taxon>
        <taxon>Pseudomonadati</taxon>
        <taxon>Pseudomonadota</taxon>
        <taxon>Alphaproteobacteria</taxon>
        <taxon>Sphingomonadales</taxon>
        <taxon>Sphingomonadaceae</taxon>
        <taxon>Novosphingobium</taxon>
    </lineage>
</organism>
<dbReference type="InterPro" id="IPR023631">
    <property type="entry name" value="Amidase_dom"/>
</dbReference>
<name>A0A931MKZ4_9SPHN</name>
<dbReference type="Gene3D" id="3.90.1300.10">
    <property type="entry name" value="Amidase signature (AS) domain"/>
    <property type="match status" value="1"/>
</dbReference>
<reference evidence="3" key="1">
    <citation type="submission" date="2020-11" db="EMBL/GenBank/DDBJ databases">
        <title>Novosphingobium aureum sp. nov., a marine bacterium isolated from sediment of a salt flat.</title>
        <authorList>
            <person name="Yoo Y."/>
            <person name="Kim J.-J."/>
        </authorList>
    </citation>
    <scope>NUCLEOTIDE SEQUENCE</scope>
    <source>
        <strain evidence="3">YJ-S2-02</strain>
    </source>
</reference>
<dbReference type="RefSeq" id="WP_197163666.1">
    <property type="nucleotide sequence ID" value="NZ_JADZGI010000001.1"/>
</dbReference>
<accession>A0A931MKZ4</accession>
<gene>
    <name evidence="3" type="ORF">I5E68_10875</name>
</gene>
<dbReference type="AlphaFoldDB" id="A0A931MKZ4"/>
<dbReference type="InterPro" id="IPR000120">
    <property type="entry name" value="Amidase"/>
</dbReference>
<dbReference type="PANTHER" id="PTHR11895">
    <property type="entry name" value="TRANSAMIDASE"/>
    <property type="match status" value="1"/>
</dbReference>
<dbReference type="InterPro" id="IPR036928">
    <property type="entry name" value="AS_sf"/>
</dbReference>
<dbReference type="PROSITE" id="PS51318">
    <property type="entry name" value="TAT"/>
    <property type="match status" value="1"/>
</dbReference>
<dbReference type="Pfam" id="PF01425">
    <property type="entry name" value="Amidase"/>
    <property type="match status" value="1"/>
</dbReference>
<comment type="caution">
    <text evidence="3">The sequence shown here is derived from an EMBL/GenBank/DDBJ whole genome shotgun (WGS) entry which is preliminary data.</text>
</comment>
<dbReference type="Proteomes" id="UP000617634">
    <property type="component" value="Unassembled WGS sequence"/>
</dbReference>
<dbReference type="SUPFAM" id="SSF75304">
    <property type="entry name" value="Amidase signature (AS) enzymes"/>
    <property type="match status" value="1"/>
</dbReference>
<keyword evidence="1" id="KW-0732">Signal</keyword>